<evidence type="ECO:0000313" key="4">
    <source>
        <dbReference type="EMBL" id="OGF64843.1"/>
    </source>
</evidence>
<reference evidence="4 5" key="1">
    <citation type="journal article" date="2016" name="Nat. Commun.">
        <title>Thousands of microbial genomes shed light on interconnected biogeochemical processes in an aquifer system.</title>
        <authorList>
            <person name="Anantharaman K."/>
            <person name="Brown C.T."/>
            <person name="Hug L.A."/>
            <person name="Sharon I."/>
            <person name="Castelle C.J."/>
            <person name="Probst A.J."/>
            <person name="Thomas B.C."/>
            <person name="Singh A."/>
            <person name="Wilkins M.J."/>
            <person name="Karaoz U."/>
            <person name="Brodie E.L."/>
            <person name="Williams K.H."/>
            <person name="Hubbard S.S."/>
            <person name="Banfield J.F."/>
        </authorList>
    </citation>
    <scope>NUCLEOTIDE SEQUENCE [LARGE SCALE GENOMIC DNA]</scope>
</reference>
<keyword evidence="2" id="KW-0378">Hydrolase</keyword>
<gene>
    <name evidence="4" type="ORF">A2Z53_02235</name>
</gene>
<keyword evidence="1" id="KW-0820">tRNA-binding</keyword>
<protein>
    <recommendedName>
        <fullName evidence="6">Peptidyl-tRNA hydrolase</fullName>
    </recommendedName>
</protein>
<dbReference type="SUPFAM" id="SSF53178">
    <property type="entry name" value="Peptidyl-tRNA hydrolase-like"/>
    <property type="match status" value="1"/>
</dbReference>
<evidence type="ECO:0008006" key="6">
    <source>
        <dbReference type="Google" id="ProtNLM"/>
    </source>
</evidence>
<dbReference type="AlphaFoldDB" id="A0A1F5VN65"/>
<name>A0A1F5VN65_9BACT</name>
<dbReference type="Proteomes" id="UP000177451">
    <property type="component" value="Unassembled WGS sequence"/>
</dbReference>
<proteinExistence type="predicted"/>
<dbReference type="Pfam" id="PF01195">
    <property type="entry name" value="Pept_tRNA_hydro"/>
    <property type="match status" value="1"/>
</dbReference>
<sequence>MGNPDPQYSGTRHNIGRDIIKIFAKKAAFPGHFEDFELKKKAALISEGKIKKEPIMMILPELFMNNSGKAVQLFIKPKKTLENVIVLHDDIDMPLGRFKIVYNRGSGGHRGVESVRRALKTEAFVRVRVGICPRKKPNHKELLTFLTSKFKPAEAEILKKLSKKISEALEIIATEGHEKAMSLYNKT</sequence>
<comment type="caution">
    <text evidence="4">The sequence shown here is derived from an EMBL/GenBank/DDBJ whole genome shotgun (WGS) entry which is preliminary data.</text>
</comment>
<evidence type="ECO:0000313" key="5">
    <source>
        <dbReference type="Proteomes" id="UP000177451"/>
    </source>
</evidence>
<dbReference type="EMBL" id="MFHH01000033">
    <property type="protein sequence ID" value="OGF64843.1"/>
    <property type="molecule type" value="Genomic_DNA"/>
</dbReference>
<dbReference type="NCBIfam" id="TIGR00447">
    <property type="entry name" value="pth"/>
    <property type="match status" value="1"/>
</dbReference>
<dbReference type="GO" id="GO:0000049">
    <property type="term" value="F:tRNA binding"/>
    <property type="evidence" value="ECO:0007669"/>
    <property type="project" value="UniProtKB-KW"/>
</dbReference>
<dbReference type="PANTHER" id="PTHR17224:SF1">
    <property type="entry name" value="PEPTIDYL-TRNA HYDROLASE"/>
    <property type="match status" value="1"/>
</dbReference>
<dbReference type="InterPro" id="IPR001328">
    <property type="entry name" value="Pept_tRNA_hydro"/>
</dbReference>
<evidence type="ECO:0000256" key="2">
    <source>
        <dbReference type="ARBA" id="ARBA00022801"/>
    </source>
</evidence>
<organism evidence="4 5">
    <name type="scientific">Candidatus Giovannonibacteria bacterium RIFCSPHIGHO2_02_42_15</name>
    <dbReference type="NCBI Taxonomy" id="1798329"/>
    <lineage>
        <taxon>Bacteria</taxon>
        <taxon>Candidatus Giovannoniibacteriota</taxon>
    </lineage>
</organism>
<evidence type="ECO:0000256" key="3">
    <source>
        <dbReference type="ARBA" id="ARBA00022884"/>
    </source>
</evidence>
<keyword evidence="3" id="KW-0694">RNA-binding</keyword>
<dbReference type="GO" id="GO:0004045">
    <property type="term" value="F:peptidyl-tRNA hydrolase activity"/>
    <property type="evidence" value="ECO:0007669"/>
    <property type="project" value="InterPro"/>
</dbReference>
<dbReference type="PANTHER" id="PTHR17224">
    <property type="entry name" value="PEPTIDYL-TRNA HYDROLASE"/>
    <property type="match status" value="1"/>
</dbReference>
<dbReference type="Gene3D" id="3.40.50.1470">
    <property type="entry name" value="Peptidyl-tRNA hydrolase"/>
    <property type="match status" value="1"/>
</dbReference>
<accession>A0A1F5VN65</accession>
<dbReference type="InterPro" id="IPR036416">
    <property type="entry name" value="Pept_tRNA_hydro_sf"/>
</dbReference>
<evidence type="ECO:0000256" key="1">
    <source>
        <dbReference type="ARBA" id="ARBA00022555"/>
    </source>
</evidence>